<evidence type="ECO:0000313" key="2">
    <source>
        <dbReference type="EMBL" id="KUN20348.1"/>
    </source>
</evidence>
<organism evidence="2 3">
    <name type="scientific">Streptomyces corchorusii</name>
    <name type="common">Streptomyces chibaensis</name>
    <dbReference type="NCBI Taxonomy" id="1903"/>
    <lineage>
        <taxon>Bacteria</taxon>
        <taxon>Bacillati</taxon>
        <taxon>Actinomycetota</taxon>
        <taxon>Actinomycetes</taxon>
        <taxon>Kitasatosporales</taxon>
        <taxon>Streptomycetaceae</taxon>
        <taxon>Streptomyces</taxon>
    </lineage>
</organism>
<accession>A0A101PZ58</accession>
<feature type="domain" description="DUF4440" evidence="1">
    <location>
        <begin position="9"/>
        <end position="115"/>
    </location>
</feature>
<dbReference type="Gene3D" id="3.10.450.50">
    <property type="match status" value="1"/>
</dbReference>
<evidence type="ECO:0000259" key="1">
    <source>
        <dbReference type="Pfam" id="PF14534"/>
    </source>
</evidence>
<gene>
    <name evidence="2" type="ORF">AQJ11_29590</name>
</gene>
<dbReference type="NCBIfam" id="TIGR02246">
    <property type="entry name" value="SgcJ/EcaC family oxidoreductase"/>
    <property type="match status" value="1"/>
</dbReference>
<proteinExistence type="predicted"/>
<protein>
    <submittedName>
        <fullName evidence="2">Ketosteroid isomerase</fullName>
    </submittedName>
</protein>
<keyword evidence="3" id="KW-1185">Reference proteome</keyword>
<dbReference type="GO" id="GO:0016853">
    <property type="term" value="F:isomerase activity"/>
    <property type="evidence" value="ECO:0007669"/>
    <property type="project" value="UniProtKB-KW"/>
</dbReference>
<evidence type="ECO:0000313" key="3">
    <source>
        <dbReference type="Proteomes" id="UP000053398"/>
    </source>
</evidence>
<dbReference type="EMBL" id="LMWP01000035">
    <property type="protein sequence ID" value="KUN20348.1"/>
    <property type="molecule type" value="Genomic_DNA"/>
</dbReference>
<dbReference type="SUPFAM" id="SSF54427">
    <property type="entry name" value="NTF2-like"/>
    <property type="match status" value="1"/>
</dbReference>
<comment type="caution">
    <text evidence="2">The sequence shown here is derived from an EMBL/GenBank/DDBJ whole genome shotgun (WGS) entry which is preliminary data.</text>
</comment>
<dbReference type="Proteomes" id="UP000053398">
    <property type="component" value="Unassembled WGS sequence"/>
</dbReference>
<dbReference type="InterPro" id="IPR027843">
    <property type="entry name" value="DUF4440"/>
</dbReference>
<sequence length="124" mass="13856">MTATDTDVIRALEKRRFDTLVARDLGGFADLCHPDLAYVHSSGTLDTLDSFTEKCENSHYVYHRIDHLVESVKVIGDTAVIVGEMHIDITAGGVRRKLANRALGVWARVDGRWRLLAHQATAKR</sequence>
<name>A0A101PZ58_STRCK</name>
<dbReference type="AlphaFoldDB" id="A0A101PZ58"/>
<keyword evidence="2" id="KW-0413">Isomerase</keyword>
<dbReference type="RefSeq" id="WP_041665653.1">
    <property type="nucleotide sequence ID" value="NZ_KQ948362.1"/>
</dbReference>
<reference evidence="2 3" key="1">
    <citation type="submission" date="2015-10" db="EMBL/GenBank/DDBJ databases">
        <title>Draft genome sequence of Streptomyces corchorusii DSM 40340, type strain for the species Streptomyces corchorusii.</title>
        <authorList>
            <person name="Ruckert C."/>
            <person name="Winkler A."/>
            <person name="Kalinowski J."/>
            <person name="Kampfer P."/>
            <person name="Glaeser S."/>
        </authorList>
    </citation>
    <scope>NUCLEOTIDE SEQUENCE [LARGE SCALE GENOMIC DNA]</scope>
    <source>
        <strain evidence="2 3">DSM 40340</strain>
    </source>
</reference>
<dbReference type="InterPro" id="IPR032710">
    <property type="entry name" value="NTF2-like_dom_sf"/>
</dbReference>
<dbReference type="InterPro" id="IPR011944">
    <property type="entry name" value="Steroid_delta5-4_isomerase"/>
</dbReference>
<dbReference type="Pfam" id="PF14534">
    <property type="entry name" value="DUF4440"/>
    <property type="match status" value="1"/>
</dbReference>